<evidence type="ECO:0000256" key="4">
    <source>
        <dbReference type="ARBA" id="ARBA00022833"/>
    </source>
</evidence>
<evidence type="ECO:0000256" key="2">
    <source>
        <dbReference type="ARBA" id="ARBA00022723"/>
    </source>
</evidence>
<keyword evidence="7 11" id="KW-0687">Ribonucleoprotein</keyword>
<evidence type="ECO:0000256" key="3">
    <source>
        <dbReference type="ARBA" id="ARBA00022730"/>
    </source>
</evidence>
<evidence type="ECO:0000256" key="1">
    <source>
        <dbReference type="ARBA" id="ARBA00003686"/>
    </source>
</evidence>
<evidence type="ECO:0000256" key="6">
    <source>
        <dbReference type="ARBA" id="ARBA00022980"/>
    </source>
</evidence>
<evidence type="ECO:0000256" key="8">
    <source>
        <dbReference type="ARBA" id="ARBA00035167"/>
    </source>
</evidence>
<accession>A0A7C4AQX1</accession>
<dbReference type="InterPro" id="IPR043140">
    <property type="entry name" value="Ribosomal_uS14_sf"/>
</dbReference>
<proteinExistence type="inferred from homology"/>
<dbReference type="GO" id="GO:0019843">
    <property type="term" value="F:rRNA binding"/>
    <property type="evidence" value="ECO:0007669"/>
    <property type="project" value="UniProtKB-UniRule"/>
</dbReference>
<evidence type="ECO:0000256" key="9">
    <source>
        <dbReference type="ARBA" id="ARBA00047110"/>
    </source>
</evidence>
<keyword evidence="3 11" id="KW-0699">rRNA-binding</keyword>
<comment type="similarity">
    <text evidence="10 11">Belongs to the universal ribosomal protein uS14 family. Zinc-binding uS14 subfamily.</text>
</comment>
<dbReference type="PANTHER" id="PTHR19836:SF19">
    <property type="entry name" value="SMALL RIBOSOMAL SUBUNIT PROTEIN US14M"/>
    <property type="match status" value="1"/>
</dbReference>
<protein>
    <recommendedName>
        <fullName evidence="8 11">Small ribosomal subunit protein uS14</fullName>
    </recommendedName>
</protein>
<feature type="binding site" evidence="11">
    <location>
        <position position="40"/>
    </location>
    <ligand>
        <name>Zn(2+)</name>
        <dbReference type="ChEBI" id="CHEBI:29105"/>
    </ligand>
</feature>
<dbReference type="PANTHER" id="PTHR19836">
    <property type="entry name" value="30S RIBOSOMAL PROTEIN S14"/>
    <property type="match status" value="1"/>
</dbReference>
<dbReference type="SUPFAM" id="SSF57716">
    <property type="entry name" value="Glucocorticoid receptor-like (DNA-binding domain)"/>
    <property type="match status" value="1"/>
</dbReference>
<sequence length="61" mass="7192">MAKKSLIVKAARPQKFEVREYNRCQVCGRPRGYYRKFKLCRICLRNEALKGNIPGMIKSSW</sequence>
<dbReference type="AlphaFoldDB" id="A0A7C4AQX1"/>
<comment type="cofactor">
    <cofactor evidence="11">
        <name>Zn(2+)</name>
        <dbReference type="ChEBI" id="CHEBI:29105"/>
    </cofactor>
    <text evidence="11">Binds 1 zinc ion per subunit.</text>
</comment>
<dbReference type="GO" id="GO:0003735">
    <property type="term" value="F:structural constituent of ribosome"/>
    <property type="evidence" value="ECO:0007669"/>
    <property type="project" value="InterPro"/>
</dbReference>
<organism evidence="12">
    <name type="scientific">Desulfomonile tiedjei</name>
    <dbReference type="NCBI Taxonomy" id="2358"/>
    <lineage>
        <taxon>Bacteria</taxon>
        <taxon>Pseudomonadati</taxon>
        <taxon>Thermodesulfobacteriota</taxon>
        <taxon>Desulfomonilia</taxon>
        <taxon>Desulfomonilales</taxon>
        <taxon>Desulfomonilaceae</taxon>
        <taxon>Desulfomonile</taxon>
    </lineage>
</organism>
<gene>
    <name evidence="11" type="primary">rpsZ</name>
    <name evidence="11" type="synonym">rpsN</name>
    <name evidence="12" type="ORF">ENV54_03400</name>
</gene>
<feature type="binding site" evidence="11">
    <location>
        <position position="43"/>
    </location>
    <ligand>
        <name>Zn(2+)</name>
        <dbReference type="ChEBI" id="CHEBI:29105"/>
    </ligand>
</feature>
<comment type="subunit">
    <text evidence="9 11">Part of the 30S ribosomal subunit. Contacts proteins S3 and S10.</text>
</comment>
<dbReference type="GO" id="GO:0006412">
    <property type="term" value="P:translation"/>
    <property type="evidence" value="ECO:0007669"/>
    <property type="project" value="UniProtKB-UniRule"/>
</dbReference>
<dbReference type="GO" id="GO:0005737">
    <property type="term" value="C:cytoplasm"/>
    <property type="evidence" value="ECO:0007669"/>
    <property type="project" value="UniProtKB-ARBA"/>
</dbReference>
<evidence type="ECO:0000256" key="5">
    <source>
        <dbReference type="ARBA" id="ARBA00022884"/>
    </source>
</evidence>
<evidence type="ECO:0000256" key="7">
    <source>
        <dbReference type="ARBA" id="ARBA00023274"/>
    </source>
</evidence>
<dbReference type="Pfam" id="PF00253">
    <property type="entry name" value="Ribosomal_S14"/>
    <property type="match status" value="1"/>
</dbReference>
<feature type="binding site" evidence="11">
    <location>
        <position position="24"/>
    </location>
    <ligand>
        <name>Zn(2+)</name>
        <dbReference type="ChEBI" id="CHEBI:29105"/>
    </ligand>
</feature>
<dbReference type="InterPro" id="IPR018271">
    <property type="entry name" value="Ribosomal_uS14_CS"/>
</dbReference>
<dbReference type="Gene3D" id="4.10.830.10">
    <property type="entry name" value="30s Ribosomal Protein S14, Chain N"/>
    <property type="match status" value="1"/>
</dbReference>
<feature type="binding site" evidence="11">
    <location>
        <position position="27"/>
    </location>
    <ligand>
        <name>Zn(2+)</name>
        <dbReference type="ChEBI" id="CHEBI:29105"/>
    </ligand>
</feature>
<dbReference type="PROSITE" id="PS00527">
    <property type="entry name" value="RIBOSOMAL_S14"/>
    <property type="match status" value="1"/>
</dbReference>
<dbReference type="EMBL" id="DTGT01000109">
    <property type="protein sequence ID" value="HGH60328.1"/>
    <property type="molecule type" value="Genomic_DNA"/>
</dbReference>
<dbReference type="NCBIfam" id="NF005974">
    <property type="entry name" value="PRK08061.1"/>
    <property type="match status" value="1"/>
</dbReference>
<name>A0A7C4AQX1_9BACT</name>
<keyword evidence="4 11" id="KW-0862">Zinc</keyword>
<dbReference type="GO" id="GO:0008270">
    <property type="term" value="F:zinc ion binding"/>
    <property type="evidence" value="ECO:0007669"/>
    <property type="project" value="UniProtKB-UniRule"/>
</dbReference>
<dbReference type="FunFam" id="4.10.830.10:FF:000001">
    <property type="entry name" value="30S ribosomal protein S14 type Z"/>
    <property type="match status" value="1"/>
</dbReference>
<reference evidence="12" key="1">
    <citation type="journal article" date="2020" name="mSystems">
        <title>Genome- and Community-Level Interaction Insights into Carbon Utilization and Element Cycling Functions of Hydrothermarchaeota in Hydrothermal Sediment.</title>
        <authorList>
            <person name="Zhou Z."/>
            <person name="Liu Y."/>
            <person name="Xu W."/>
            <person name="Pan J."/>
            <person name="Luo Z.H."/>
            <person name="Li M."/>
        </authorList>
    </citation>
    <scope>NUCLEOTIDE SEQUENCE [LARGE SCALE GENOMIC DNA]</scope>
    <source>
        <strain evidence="12">SpSt-769</strain>
    </source>
</reference>
<dbReference type="GO" id="GO:0015935">
    <property type="term" value="C:small ribosomal subunit"/>
    <property type="evidence" value="ECO:0007669"/>
    <property type="project" value="TreeGrafter"/>
</dbReference>
<dbReference type="HAMAP" id="MF_01364_B">
    <property type="entry name" value="Ribosomal_uS14_2_B"/>
    <property type="match status" value="1"/>
</dbReference>
<dbReference type="InterPro" id="IPR001209">
    <property type="entry name" value="Ribosomal_uS14"/>
</dbReference>
<evidence type="ECO:0000256" key="11">
    <source>
        <dbReference type="HAMAP-Rule" id="MF_01364"/>
    </source>
</evidence>
<evidence type="ECO:0000313" key="12">
    <source>
        <dbReference type="EMBL" id="HGH60328.1"/>
    </source>
</evidence>
<evidence type="ECO:0000256" key="10">
    <source>
        <dbReference type="ARBA" id="ARBA00060857"/>
    </source>
</evidence>
<comment type="function">
    <text evidence="1 11">Binds 16S rRNA, required for the assembly of 30S particles and may also be responsible for determining the conformation of the 16S rRNA at the A site.</text>
</comment>
<dbReference type="InterPro" id="IPR023053">
    <property type="entry name" value="Ribosomal_uS14_bact"/>
</dbReference>
<keyword evidence="2 11" id="KW-0479">Metal-binding</keyword>
<comment type="caution">
    <text evidence="12">The sequence shown here is derived from an EMBL/GenBank/DDBJ whole genome shotgun (WGS) entry which is preliminary data.</text>
</comment>
<keyword evidence="6 11" id="KW-0689">Ribosomal protein</keyword>
<keyword evidence="5 11" id="KW-0694">RNA-binding</keyword>